<comment type="caution">
    <text evidence="2">The sequence shown here is derived from an EMBL/GenBank/DDBJ whole genome shotgun (WGS) entry which is preliminary data.</text>
</comment>
<dbReference type="EMBL" id="JAAFZH010000014">
    <property type="protein sequence ID" value="NDU98020.1"/>
    <property type="molecule type" value="Genomic_DNA"/>
</dbReference>
<dbReference type="AlphaFoldDB" id="A0A6L9LC43"/>
<accession>A0A6L9LC43</accession>
<evidence type="ECO:0000313" key="2">
    <source>
        <dbReference type="EMBL" id="NDU98020.1"/>
    </source>
</evidence>
<gene>
    <name evidence="2" type="ORF">GK108_24255</name>
</gene>
<evidence type="ECO:0000256" key="1">
    <source>
        <dbReference type="SAM" id="MobiDB-lite"/>
    </source>
</evidence>
<keyword evidence="3" id="KW-1185">Reference proteome</keyword>
<protein>
    <submittedName>
        <fullName evidence="2">Uncharacterized protein</fullName>
    </submittedName>
</protein>
<dbReference type="Proteomes" id="UP000474175">
    <property type="component" value="Unassembled WGS sequence"/>
</dbReference>
<sequence length="134" mass="14648">MASIFTENAGRFLSADETKSMTSAYRDRKLAAGLTADDYVRSEYFGINQLNELINQPGCVGLRVHHAKRWEDKDGNPTKAGEGELRPRVLLTAVDARGRDISSHNGGLKDMPSGNDGGTLGEGWQCPRHCAEDQ</sequence>
<reference evidence="2 3" key="1">
    <citation type="submission" date="2020-02" db="EMBL/GenBank/DDBJ databases">
        <title>Draft genome sequence of two Spirosoma agri KCTC 52727 and Spirosoma terrae KCTC 52035.</title>
        <authorList>
            <person name="Rojas J."/>
            <person name="Ambika Manirajan B."/>
            <person name="Suarez C."/>
            <person name="Ratering S."/>
            <person name="Schnell S."/>
        </authorList>
    </citation>
    <scope>NUCLEOTIDE SEQUENCE [LARGE SCALE GENOMIC DNA]</scope>
    <source>
        <strain evidence="2 3">KCTC 52035</strain>
    </source>
</reference>
<dbReference type="RefSeq" id="WP_163954050.1">
    <property type="nucleotide sequence ID" value="NZ_JAAFZH010000014.1"/>
</dbReference>
<feature type="region of interest" description="Disordered" evidence="1">
    <location>
        <begin position="101"/>
        <end position="134"/>
    </location>
</feature>
<name>A0A6L9LC43_9BACT</name>
<organism evidence="2 3">
    <name type="scientific">Spirosoma terrae</name>
    <dbReference type="NCBI Taxonomy" id="1968276"/>
    <lineage>
        <taxon>Bacteria</taxon>
        <taxon>Pseudomonadati</taxon>
        <taxon>Bacteroidota</taxon>
        <taxon>Cytophagia</taxon>
        <taxon>Cytophagales</taxon>
        <taxon>Cytophagaceae</taxon>
        <taxon>Spirosoma</taxon>
    </lineage>
</organism>
<evidence type="ECO:0000313" key="3">
    <source>
        <dbReference type="Proteomes" id="UP000474175"/>
    </source>
</evidence>
<proteinExistence type="predicted"/>